<name>A0A1F5G6I3_9BACT</name>
<comment type="caution">
    <text evidence="1">The sequence shown here is derived from an EMBL/GenBank/DDBJ whole genome shotgun (WGS) entry which is preliminary data.</text>
</comment>
<protein>
    <submittedName>
        <fullName evidence="1">Uncharacterized protein</fullName>
    </submittedName>
</protein>
<proteinExistence type="predicted"/>
<reference evidence="1 2" key="1">
    <citation type="journal article" date="2016" name="Nat. Commun.">
        <title>Thousands of microbial genomes shed light on interconnected biogeochemical processes in an aquifer system.</title>
        <authorList>
            <person name="Anantharaman K."/>
            <person name="Brown C.T."/>
            <person name="Hug L.A."/>
            <person name="Sharon I."/>
            <person name="Castelle C.J."/>
            <person name="Probst A.J."/>
            <person name="Thomas B.C."/>
            <person name="Singh A."/>
            <person name="Wilkins M.J."/>
            <person name="Karaoz U."/>
            <person name="Brodie E.L."/>
            <person name="Williams K.H."/>
            <person name="Hubbard S.S."/>
            <person name="Banfield J.F."/>
        </authorList>
    </citation>
    <scope>NUCLEOTIDE SEQUENCE [LARGE SCALE GENOMIC DNA]</scope>
</reference>
<dbReference type="EMBL" id="MFAZ01000013">
    <property type="protein sequence ID" value="OGD87447.1"/>
    <property type="molecule type" value="Genomic_DNA"/>
</dbReference>
<dbReference type="AlphaFoldDB" id="A0A1F5G6I3"/>
<sequence length="84" mass="9567">MSERMSRAEQRRIDQQVGQSLEGYKIAVQLFKLAIGEKIPTDFSALETMLESVHDRHTRLAFAQTAEYVALTVGYRFLTSQQSS</sequence>
<evidence type="ECO:0000313" key="2">
    <source>
        <dbReference type="Proteomes" id="UP000179102"/>
    </source>
</evidence>
<dbReference type="STRING" id="1797711.A2870_03865"/>
<organism evidence="1 2">
    <name type="scientific">Candidatus Curtissbacteria bacterium RIFCSPHIGHO2_01_FULL_41_11</name>
    <dbReference type="NCBI Taxonomy" id="1797711"/>
    <lineage>
        <taxon>Bacteria</taxon>
        <taxon>Candidatus Curtissiibacteriota</taxon>
    </lineage>
</organism>
<gene>
    <name evidence="1" type="ORF">A2870_03865</name>
</gene>
<accession>A0A1F5G6I3</accession>
<dbReference type="Proteomes" id="UP000179102">
    <property type="component" value="Unassembled WGS sequence"/>
</dbReference>
<evidence type="ECO:0000313" key="1">
    <source>
        <dbReference type="EMBL" id="OGD87447.1"/>
    </source>
</evidence>